<sequence>MPAKREFRDRPQTEVAVLDALAERPGDGMTVFELRTGVDVSIDDIEAALASLTAAGLVHAEEAEGRTKFRVDERVVARPTDDATDESSVLDAIRRRIGL</sequence>
<dbReference type="EMBL" id="CP038631">
    <property type="protein sequence ID" value="QCC43933.1"/>
    <property type="molecule type" value="Genomic_DNA"/>
</dbReference>
<reference evidence="2 4" key="2">
    <citation type="submission" date="2019-07" db="EMBL/GenBank/DDBJ databases">
        <title>Genomic Encyclopedia of Archaeal and Bacterial Type Strains, Phase II (KMG-II): from individual species to whole genera.</title>
        <authorList>
            <person name="Goeker M."/>
        </authorList>
    </citation>
    <scope>NUCLEOTIDE SEQUENCE [LARGE SCALE GENOMIC DNA]</scope>
    <source>
        <strain evidence="2 4">DSM 3754</strain>
    </source>
</reference>
<organism evidence="1 3">
    <name type="scientific">Halobacterium salinarum (strain ATCC 33171 / DSM 3754 / JCM 8978 / NBRC 102687 / NCIMB 764 / 91-R6)</name>
    <dbReference type="NCBI Taxonomy" id="2597657"/>
    <lineage>
        <taxon>Archaea</taxon>
        <taxon>Methanobacteriati</taxon>
        <taxon>Methanobacteriota</taxon>
        <taxon>Stenosarchaea group</taxon>
        <taxon>Halobacteria</taxon>
        <taxon>Halobacteriales</taxon>
        <taxon>Halobacteriaceae</taxon>
        <taxon>Halobacterium</taxon>
    </lineage>
</organism>
<evidence type="ECO:0000313" key="1">
    <source>
        <dbReference type="EMBL" id="QCC43933.1"/>
    </source>
</evidence>
<dbReference type="EMBL" id="VRYN01000001">
    <property type="protein sequence ID" value="TYO82427.1"/>
    <property type="molecule type" value="Genomic_DNA"/>
</dbReference>
<evidence type="ECO:0000313" key="4">
    <source>
        <dbReference type="Proteomes" id="UP000323075"/>
    </source>
</evidence>
<evidence type="ECO:0008006" key="5">
    <source>
        <dbReference type="Google" id="ProtNLM"/>
    </source>
</evidence>
<dbReference type="Proteomes" id="UP000323075">
    <property type="component" value="Unassembled WGS sequence"/>
</dbReference>
<accession>A0A4D6GQK3</accession>
<evidence type="ECO:0000313" key="2">
    <source>
        <dbReference type="EMBL" id="TYO82427.1"/>
    </source>
</evidence>
<dbReference type="Gene3D" id="1.10.10.10">
    <property type="entry name" value="Winged helix-like DNA-binding domain superfamily/Winged helix DNA-binding domain"/>
    <property type="match status" value="1"/>
</dbReference>
<name>A0A4D6GQK3_HALS9</name>
<evidence type="ECO:0000313" key="3">
    <source>
        <dbReference type="Proteomes" id="UP000296216"/>
    </source>
</evidence>
<reference evidence="1" key="3">
    <citation type="journal article" name="MicrobiologyOpen">
        <title>Whole-genome comparison between the type strain of Halobacterium salinarum (DSM 3754(T)) and the laboratory strains R1 and NRC-1.</title>
        <authorList>
            <person name="Pfeiffer F."/>
            <person name="Losensky G."/>
            <person name="Marchfelder A."/>
            <person name="Habermann B."/>
            <person name="Dyall-Smith M."/>
        </authorList>
    </citation>
    <scope>NUCLEOTIDE SEQUENCE</scope>
    <source>
        <strain evidence="1">91-R6</strain>
    </source>
</reference>
<dbReference type="RefSeq" id="WP_010903977.1">
    <property type="nucleotide sequence ID" value="NZ_VRYN01000001.1"/>
</dbReference>
<dbReference type="GeneID" id="68695123"/>
<dbReference type="InterPro" id="IPR045490">
    <property type="entry name" value="DUF6432"/>
</dbReference>
<dbReference type="Proteomes" id="UP000296216">
    <property type="component" value="Chromosome"/>
</dbReference>
<dbReference type="Pfam" id="PF20024">
    <property type="entry name" value="DUF6432"/>
    <property type="match status" value="1"/>
</dbReference>
<reference evidence="1 3" key="1">
    <citation type="journal article" date="2019" name="Microbiol. Resour. Announc.">
        <title>The Genome Sequence of the Halobacterium salinarum Type Strain Is Closely Related to That of Laboratory Strains NRC-1 and R1.</title>
        <authorList>
            <person name="Pfeiffer F."/>
            <person name="Marchfelder A."/>
            <person name="Habermann B."/>
            <person name="Dyall-Smith M.L."/>
        </authorList>
    </citation>
    <scope>NUCLEOTIDE SEQUENCE [LARGE SCALE GENOMIC DNA]</scope>
    <source>
        <strain evidence="1">91-R6</strain>
        <strain evidence="3">ATCC 33171 / DSM 3754 / JCM 8978 / NBRC 102687 / NCIMB 764 / 91-R6</strain>
    </source>
</reference>
<dbReference type="InterPro" id="IPR036388">
    <property type="entry name" value="WH-like_DNA-bd_sf"/>
</dbReference>
<proteinExistence type="predicted"/>
<gene>
    <name evidence="2" type="ORF">APQ99_00956</name>
    <name evidence="1" type="ORF">HBSAL_00930</name>
</gene>
<dbReference type="AlphaFoldDB" id="A0A4D6GQK3"/>
<protein>
    <recommendedName>
        <fullName evidence="5">MarR family transcriptional regulator</fullName>
    </recommendedName>
</protein>